<keyword evidence="1" id="KW-0472">Membrane</keyword>
<dbReference type="PANTHER" id="PTHR42208">
    <property type="entry name" value="HEAVY METAL TRANSPORTER-RELATED"/>
    <property type="match status" value="1"/>
</dbReference>
<dbReference type="Proteomes" id="UP001302349">
    <property type="component" value="Chromosome"/>
</dbReference>
<sequence>MPLWSAFVLGLFGSLHCAGMCGPLVFALHKGGSGYGKITYHTGRILTYALLGLILGGLGFAAQLAGLQKWFSLLLGVGLLASVIFPLISSRFHSHYLSTKTSGWLSGGVRKWIGRAVASHSPFRQLWLGGLNGLLPCGMVYIAIAGSLSMADYFQSSLYMIFFGLGTWPMLLAISYGSTFVNHLSWLNIRKLAPVFIACLGLLLIWRGLNLRIEYIPGASGSSPFAGITICTTP</sequence>
<keyword evidence="1" id="KW-0812">Transmembrane</keyword>
<feature type="transmembrane region" description="Helical" evidence="1">
    <location>
        <begin position="43"/>
        <end position="63"/>
    </location>
</feature>
<keyword evidence="4" id="KW-1185">Reference proteome</keyword>
<dbReference type="Pfam" id="PF13386">
    <property type="entry name" value="DsbD_2"/>
    <property type="match status" value="1"/>
</dbReference>
<accession>A0ABZ0IM40</accession>
<evidence type="ECO:0000256" key="1">
    <source>
        <dbReference type="SAM" id="Phobius"/>
    </source>
</evidence>
<evidence type="ECO:0000313" key="4">
    <source>
        <dbReference type="Proteomes" id="UP001302349"/>
    </source>
</evidence>
<dbReference type="InterPro" id="IPR039447">
    <property type="entry name" value="UreH-like_TM_dom"/>
</dbReference>
<dbReference type="RefSeq" id="WP_317488829.1">
    <property type="nucleotide sequence ID" value="NZ_CP136051.1"/>
</dbReference>
<dbReference type="PANTHER" id="PTHR42208:SF1">
    <property type="entry name" value="HEAVY METAL TRANSPORTER"/>
    <property type="match status" value="1"/>
</dbReference>
<organism evidence="3 4">
    <name type="scientific">Imperialibacter roseus</name>
    <dbReference type="NCBI Taxonomy" id="1324217"/>
    <lineage>
        <taxon>Bacteria</taxon>
        <taxon>Pseudomonadati</taxon>
        <taxon>Bacteroidota</taxon>
        <taxon>Cytophagia</taxon>
        <taxon>Cytophagales</taxon>
        <taxon>Flammeovirgaceae</taxon>
        <taxon>Imperialibacter</taxon>
    </lineage>
</organism>
<gene>
    <name evidence="3" type="ORF">RT717_23740</name>
</gene>
<keyword evidence="1" id="KW-1133">Transmembrane helix</keyword>
<feature type="transmembrane region" description="Helical" evidence="1">
    <location>
        <begin position="189"/>
        <end position="206"/>
    </location>
</feature>
<evidence type="ECO:0000259" key="2">
    <source>
        <dbReference type="Pfam" id="PF13386"/>
    </source>
</evidence>
<proteinExistence type="predicted"/>
<protein>
    <submittedName>
        <fullName evidence="3">Sulfite exporter TauE/SafE family protein</fullName>
    </submittedName>
</protein>
<reference evidence="3 4" key="1">
    <citation type="journal article" date="2023" name="Microbiol. Resour. Announc.">
        <title>Complete Genome Sequence of Imperialibacter roseus strain P4T.</title>
        <authorList>
            <person name="Tizabi D.R."/>
            <person name="Bachvaroff T."/>
            <person name="Hill R.T."/>
        </authorList>
    </citation>
    <scope>NUCLEOTIDE SEQUENCE [LARGE SCALE GENOMIC DNA]</scope>
    <source>
        <strain evidence="3 4">P4T</strain>
    </source>
</reference>
<feature type="transmembrane region" description="Helical" evidence="1">
    <location>
        <begin position="158"/>
        <end position="177"/>
    </location>
</feature>
<feature type="transmembrane region" description="Helical" evidence="1">
    <location>
        <begin position="70"/>
        <end position="88"/>
    </location>
</feature>
<feature type="transmembrane region" description="Helical" evidence="1">
    <location>
        <begin position="126"/>
        <end position="146"/>
    </location>
</feature>
<evidence type="ECO:0000313" key="3">
    <source>
        <dbReference type="EMBL" id="WOK06092.1"/>
    </source>
</evidence>
<name>A0ABZ0IM40_9BACT</name>
<feature type="domain" description="Urease accessory protein UreH-like transmembrane" evidence="2">
    <location>
        <begin position="6"/>
        <end position="202"/>
    </location>
</feature>
<dbReference type="EMBL" id="CP136051">
    <property type="protein sequence ID" value="WOK06092.1"/>
    <property type="molecule type" value="Genomic_DNA"/>
</dbReference>